<feature type="domain" description="HTH araC/xylS-type" evidence="9">
    <location>
        <begin position="429"/>
        <end position="527"/>
    </location>
</feature>
<keyword evidence="5" id="KW-0805">Transcription regulation</keyword>
<dbReference type="CDD" id="cd17536">
    <property type="entry name" value="REC_YesN-like"/>
    <property type="match status" value="1"/>
</dbReference>
<dbReference type="InterPro" id="IPR001789">
    <property type="entry name" value="Sig_transdc_resp-reg_receiver"/>
</dbReference>
<evidence type="ECO:0000259" key="10">
    <source>
        <dbReference type="PROSITE" id="PS50110"/>
    </source>
</evidence>
<proteinExistence type="predicted"/>
<dbReference type="OrthoDB" id="342399at2"/>
<evidence type="ECO:0000256" key="5">
    <source>
        <dbReference type="ARBA" id="ARBA00023015"/>
    </source>
</evidence>
<evidence type="ECO:0000256" key="2">
    <source>
        <dbReference type="ARBA" id="ARBA00022490"/>
    </source>
</evidence>
<evidence type="ECO:0000256" key="1">
    <source>
        <dbReference type="ARBA" id="ARBA00004496"/>
    </source>
</evidence>
<dbReference type="Gene3D" id="1.10.10.60">
    <property type="entry name" value="Homeodomain-like"/>
    <property type="match status" value="2"/>
</dbReference>
<dbReference type="PROSITE" id="PS50110">
    <property type="entry name" value="RESPONSE_REGULATORY"/>
    <property type="match status" value="1"/>
</dbReference>
<dbReference type="Pfam" id="PF00072">
    <property type="entry name" value="Response_reg"/>
    <property type="match status" value="1"/>
</dbReference>
<dbReference type="RefSeq" id="WP_078501804.1">
    <property type="nucleotide sequence ID" value="NZ_MSZX01000011.1"/>
</dbReference>
<evidence type="ECO:0000313" key="11">
    <source>
        <dbReference type="EMBL" id="OPA74258.1"/>
    </source>
</evidence>
<dbReference type="Gene3D" id="3.40.50.2300">
    <property type="match status" value="1"/>
</dbReference>
<evidence type="ECO:0000256" key="3">
    <source>
        <dbReference type="ARBA" id="ARBA00022553"/>
    </source>
</evidence>
<dbReference type="PANTHER" id="PTHR42713">
    <property type="entry name" value="HISTIDINE KINASE-RELATED"/>
    <property type="match status" value="1"/>
</dbReference>
<dbReference type="EMBL" id="MSZX01000011">
    <property type="protein sequence ID" value="OPA74258.1"/>
    <property type="molecule type" value="Genomic_DNA"/>
</dbReference>
<reference evidence="11 12" key="1">
    <citation type="submission" date="2017-01" db="EMBL/GenBank/DDBJ databases">
        <title>Genome analysis of Paenibacillus selenitrireducens ES3-24.</title>
        <authorList>
            <person name="Xu D."/>
            <person name="Yao R."/>
            <person name="Zheng S."/>
        </authorList>
    </citation>
    <scope>NUCLEOTIDE SEQUENCE [LARGE SCALE GENOMIC DNA]</scope>
    <source>
        <strain evidence="11 12">ES3-24</strain>
    </source>
</reference>
<keyword evidence="2" id="KW-0963">Cytoplasm</keyword>
<keyword evidence="3 8" id="KW-0597">Phosphoprotein</keyword>
<dbReference type="SMART" id="SM00448">
    <property type="entry name" value="REC"/>
    <property type="match status" value="1"/>
</dbReference>
<keyword evidence="12" id="KW-1185">Reference proteome</keyword>
<dbReference type="AlphaFoldDB" id="A0A1T2X2Y1"/>
<dbReference type="InterPro" id="IPR009057">
    <property type="entry name" value="Homeodomain-like_sf"/>
</dbReference>
<evidence type="ECO:0000259" key="9">
    <source>
        <dbReference type="PROSITE" id="PS01124"/>
    </source>
</evidence>
<dbReference type="Proteomes" id="UP000190188">
    <property type="component" value="Unassembled WGS sequence"/>
</dbReference>
<dbReference type="InterPro" id="IPR051552">
    <property type="entry name" value="HptR"/>
</dbReference>
<evidence type="ECO:0000313" key="12">
    <source>
        <dbReference type="Proteomes" id="UP000190188"/>
    </source>
</evidence>
<feature type="modified residue" description="4-aspartylphosphate" evidence="8">
    <location>
        <position position="55"/>
    </location>
</feature>
<evidence type="ECO:0000256" key="6">
    <source>
        <dbReference type="ARBA" id="ARBA00023125"/>
    </source>
</evidence>
<dbReference type="PANTHER" id="PTHR42713:SF3">
    <property type="entry name" value="TRANSCRIPTIONAL REGULATORY PROTEIN HPTR"/>
    <property type="match status" value="1"/>
</dbReference>
<evidence type="ECO:0000256" key="7">
    <source>
        <dbReference type="ARBA" id="ARBA00023163"/>
    </source>
</evidence>
<dbReference type="GO" id="GO:0000160">
    <property type="term" value="P:phosphorelay signal transduction system"/>
    <property type="evidence" value="ECO:0007669"/>
    <property type="project" value="UniProtKB-KW"/>
</dbReference>
<keyword evidence="6" id="KW-0238">DNA-binding</keyword>
<comment type="subcellular location">
    <subcellularLocation>
        <location evidence="1">Cytoplasm</location>
    </subcellularLocation>
</comment>
<dbReference type="STRING" id="1324314.BVG16_24330"/>
<name>A0A1T2X2Y1_9BACL</name>
<keyword evidence="4" id="KW-0902">Two-component regulatory system</keyword>
<dbReference type="SUPFAM" id="SSF46689">
    <property type="entry name" value="Homeodomain-like"/>
    <property type="match status" value="1"/>
</dbReference>
<dbReference type="GO" id="GO:0005737">
    <property type="term" value="C:cytoplasm"/>
    <property type="evidence" value="ECO:0007669"/>
    <property type="project" value="UniProtKB-SubCell"/>
</dbReference>
<sequence length="529" mass="60698">MRKVFIVDDEPFILEGLTSVIAWEDFGITLSGKAYDGSEAFEALQYTGADILITDIMMRQMGGLELIERLKPLYPKMKFIVLSGYNEFGYVKEGMRLGIENYLLKPVNMKELTETVVNTVQKLDDAERQSYINQNQLDILRDNVLNRWATGHMDPTELRHRLQFLEIPIDHTFYLVAAIKTVFDGATSDADGDAAIQEHKRKNDVYLQSKSMMETSNGCFCFCDTDSDTMLIFTGAKAEIVQKEALDLLGKIRKDIKQRMDVQILITLGSMESSYLEVSQSYGHAKRLQEYFLTNSEDAIIRYDQMMASDHPMGSAPIDMFEYEQLLLSKNKPALRTYIDSLFARLQSLESITPVQLHNCAIDLILCTKQVVKDNKLNHELATSGYKQLFTALFRAHTMSQLTTHVKFIADSAIDYLSTEDDEFSPIVKQVLHQIKTRHAEELSLKTLGHKLNIHPFYLGQLFQKETGESFSDYLNAYRIKKAQHLLKTTTMKTSEISRNIGYLEPGYFYKMFRKYTGFSPTEYRGHQK</sequence>
<dbReference type="SUPFAM" id="SSF52172">
    <property type="entry name" value="CheY-like"/>
    <property type="match status" value="1"/>
</dbReference>
<feature type="domain" description="Response regulatory" evidence="10">
    <location>
        <begin position="3"/>
        <end position="120"/>
    </location>
</feature>
<dbReference type="SMART" id="SM00342">
    <property type="entry name" value="HTH_ARAC"/>
    <property type="match status" value="1"/>
</dbReference>
<dbReference type="PROSITE" id="PS01124">
    <property type="entry name" value="HTH_ARAC_FAMILY_2"/>
    <property type="match status" value="1"/>
</dbReference>
<gene>
    <name evidence="11" type="ORF">BVG16_24330</name>
</gene>
<protein>
    <recommendedName>
        <fullName evidence="13">DNA-binding response regulator</fullName>
    </recommendedName>
</protein>
<dbReference type="Pfam" id="PF12833">
    <property type="entry name" value="HTH_18"/>
    <property type="match status" value="1"/>
</dbReference>
<dbReference type="GO" id="GO:0043565">
    <property type="term" value="F:sequence-specific DNA binding"/>
    <property type="evidence" value="ECO:0007669"/>
    <property type="project" value="InterPro"/>
</dbReference>
<comment type="caution">
    <text evidence="11">The sequence shown here is derived from an EMBL/GenBank/DDBJ whole genome shotgun (WGS) entry which is preliminary data.</text>
</comment>
<evidence type="ECO:0000256" key="4">
    <source>
        <dbReference type="ARBA" id="ARBA00023012"/>
    </source>
</evidence>
<evidence type="ECO:0008006" key="13">
    <source>
        <dbReference type="Google" id="ProtNLM"/>
    </source>
</evidence>
<organism evidence="11 12">
    <name type="scientific">Paenibacillus selenitireducens</name>
    <dbReference type="NCBI Taxonomy" id="1324314"/>
    <lineage>
        <taxon>Bacteria</taxon>
        <taxon>Bacillati</taxon>
        <taxon>Bacillota</taxon>
        <taxon>Bacilli</taxon>
        <taxon>Bacillales</taxon>
        <taxon>Paenibacillaceae</taxon>
        <taxon>Paenibacillus</taxon>
    </lineage>
</organism>
<dbReference type="GO" id="GO:0003700">
    <property type="term" value="F:DNA-binding transcription factor activity"/>
    <property type="evidence" value="ECO:0007669"/>
    <property type="project" value="InterPro"/>
</dbReference>
<dbReference type="InterPro" id="IPR018060">
    <property type="entry name" value="HTH_AraC"/>
</dbReference>
<keyword evidence="7" id="KW-0804">Transcription</keyword>
<dbReference type="InterPro" id="IPR011006">
    <property type="entry name" value="CheY-like_superfamily"/>
</dbReference>
<accession>A0A1T2X2Y1</accession>
<evidence type="ECO:0000256" key="8">
    <source>
        <dbReference type="PROSITE-ProRule" id="PRU00169"/>
    </source>
</evidence>